<feature type="compositionally biased region" description="Polar residues" evidence="6">
    <location>
        <begin position="51"/>
        <end position="67"/>
    </location>
</feature>
<evidence type="ECO:0000259" key="8">
    <source>
        <dbReference type="Pfam" id="PF18137"/>
    </source>
</evidence>
<evidence type="ECO:0000256" key="4">
    <source>
        <dbReference type="ARBA" id="ARBA00023125"/>
    </source>
</evidence>
<evidence type="ECO:0000256" key="3">
    <source>
        <dbReference type="ARBA" id="ARBA00022705"/>
    </source>
</evidence>
<accession>A0AA39XG95</accession>
<feature type="region of interest" description="Disordered" evidence="6">
    <location>
        <begin position="1"/>
        <end position="67"/>
    </location>
</feature>
<reference evidence="9" key="1">
    <citation type="submission" date="2023-06" db="EMBL/GenBank/DDBJ databases">
        <title>Genome-scale phylogeny and comparative genomics of the fungal order Sordariales.</title>
        <authorList>
            <consortium name="Lawrence Berkeley National Laboratory"/>
            <person name="Hensen N."/>
            <person name="Bonometti L."/>
            <person name="Westerberg I."/>
            <person name="Brannstrom I.O."/>
            <person name="Guillou S."/>
            <person name="Cros-Aarteil S."/>
            <person name="Calhoun S."/>
            <person name="Haridas S."/>
            <person name="Kuo A."/>
            <person name="Mondo S."/>
            <person name="Pangilinan J."/>
            <person name="Riley R."/>
            <person name="Labutti K."/>
            <person name="Andreopoulos B."/>
            <person name="Lipzen A."/>
            <person name="Chen C."/>
            <person name="Yanf M."/>
            <person name="Daum C."/>
            <person name="Ng V."/>
            <person name="Clum A."/>
            <person name="Steindorff A."/>
            <person name="Ohm R."/>
            <person name="Martin F."/>
            <person name="Silar P."/>
            <person name="Natvig D."/>
            <person name="Lalanne C."/>
            <person name="Gautier V."/>
            <person name="Ament-Velasquez S.L."/>
            <person name="Kruys A."/>
            <person name="Hutchinson M.I."/>
            <person name="Powell A.J."/>
            <person name="Barry K."/>
            <person name="Miller A.N."/>
            <person name="Grigoriev I.V."/>
            <person name="Debuchy R."/>
            <person name="Gladieux P."/>
            <person name="Thoren M.H."/>
            <person name="Johannesson H."/>
        </authorList>
    </citation>
    <scope>NUCLEOTIDE SEQUENCE</scope>
    <source>
        <strain evidence="9">CBS 606.72</strain>
    </source>
</reference>
<dbReference type="GO" id="GO:0003688">
    <property type="term" value="F:DNA replication origin binding"/>
    <property type="evidence" value="ECO:0007669"/>
    <property type="project" value="TreeGrafter"/>
</dbReference>
<evidence type="ECO:0000313" key="10">
    <source>
        <dbReference type="Proteomes" id="UP001175000"/>
    </source>
</evidence>
<comment type="caution">
    <text evidence="9">The sequence shown here is derived from an EMBL/GenBank/DDBJ whole genome shotgun (WGS) entry which is preliminary data.</text>
</comment>
<evidence type="ECO:0000256" key="2">
    <source>
        <dbReference type="ARBA" id="ARBA00010977"/>
    </source>
</evidence>
<feature type="domain" description="Origin recognition complex subunit 3 winged helix C-terminal" evidence="8">
    <location>
        <begin position="628"/>
        <end position="728"/>
    </location>
</feature>
<dbReference type="Proteomes" id="UP001175000">
    <property type="component" value="Unassembled WGS sequence"/>
</dbReference>
<evidence type="ECO:0000259" key="7">
    <source>
        <dbReference type="Pfam" id="PF07034"/>
    </source>
</evidence>
<dbReference type="InterPro" id="IPR040855">
    <property type="entry name" value="ORC_WH_C"/>
</dbReference>
<dbReference type="CDD" id="cd20704">
    <property type="entry name" value="Orc3"/>
    <property type="match status" value="1"/>
</dbReference>
<dbReference type="Pfam" id="PF18137">
    <property type="entry name" value="WHD_ORC"/>
    <property type="match status" value="1"/>
</dbReference>
<dbReference type="GO" id="GO:0031261">
    <property type="term" value="C:DNA replication preinitiation complex"/>
    <property type="evidence" value="ECO:0007669"/>
    <property type="project" value="TreeGrafter"/>
</dbReference>
<protein>
    <submittedName>
        <fullName evidence="9">Origin recognition complex subunit 3 N-terminus-domain-containing protein</fullName>
    </submittedName>
</protein>
<feature type="domain" description="Origin recognition complex subunit 3 N-terminal" evidence="7">
    <location>
        <begin position="46"/>
        <end position="368"/>
    </location>
</feature>
<proteinExistence type="inferred from homology"/>
<feature type="compositionally biased region" description="Low complexity" evidence="6">
    <location>
        <begin position="18"/>
        <end position="37"/>
    </location>
</feature>
<dbReference type="AlphaFoldDB" id="A0AA39XG95"/>
<dbReference type="EMBL" id="JAULSU010000001">
    <property type="protein sequence ID" value="KAK0633436.1"/>
    <property type="molecule type" value="Genomic_DNA"/>
</dbReference>
<sequence>MDALDDHIFQEDDHRTAFTFTPSSASDPSSTSPSTSRPAKRRRVSSKKTDFTPQDAQSHSQGPLSTFTPLLSSRESPLCINLRASLFQTTWPLLESRIAEVLRSSNATTLEEVTSFLSSFASSASTAPNQEGCDQQPAISAAREKIPAGFIITGPNIAGQELLFEQLGEELAKGGARVVRIRSGEGVNLKAVLKKIVKDAGSFDAEDGDGEGQVGRKGGRKYLDYDLEALHEVVKGRRVVVAFQDSEGFDNALLADLVRLFWEWRGRIGFEVLFGIATSVELFQARLLKSTARLMVGRQFDVVQADKVLESVFRSAVVGGRARVRVGGGLLRGWVDRQGGEVVGVGGFVSSLKYAYMCHFYANPLSLLLAEAGELGWEALQPEHLEAVRTLESFRTHVEAAVEARQLRHAQMLLDDDEYLAKWILEQGPRREEYLQQLLRSLHLLLAVGLHTTPFTELYISALSDGIDLSADSQVLEKAKQLGPGELVALVERLLDAIRDGSAELDLAGWEDDAEELTKPLTEIRDDIEALAERAKADRNPLKSKYSAQSRVVRTTVVAQKVQLSHDTATLTEDDKAFTAAIDKLAEVLIRHIQSEPVTSCPLHEAWLYDAKSPYRDVFVPRPGVTFARALSRPHDYLSCACCKPNNSLSGTLPTTSVLCHLYLEAGALINVADLWSAYLALVGEDTDIGMDERTALVQFYRGLGELRAMGFVKQSKKKADHIAKLKWL</sequence>
<dbReference type="Pfam" id="PF07034">
    <property type="entry name" value="ORC3_N"/>
    <property type="match status" value="1"/>
</dbReference>
<evidence type="ECO:0000313" key="9">
    <source>
        <dbReference type="EMBL" id="KAK0633436.1"/>
    </source>
</evidence>
<feature type="compositionally biased region" description="Basic and acidic residues" evidence="6">
    <location>
        <begin position="1"/>
        <end position="16"/>
    </location>
</feature>
<keyword evidence="3" id="KW-0235">DNA replication</keyword>
<name>A0AA39XG95_9PEZI</name>
<dbReference type="InterPro" id="IPR020795">
    <property type="entry name" value="ORC3"/>
</dbReference>
<dbReference type="PANTHER" id="PTHR12748:SF0">
    <property type="entry name" value="ORIGIN RECOGNITION COMPLEX SUBUNIT 3"/>
    <property type="match status" value="1"/>
</dbReference>
<gene>
    <name evidence="9" type="ORF">B0T14DRAFT_533645</name>
</gene>
<evidence type="ECO:0000256" key="6">
    <source>
        <dbReference type="SAM" id="MobiDB-lite"/>
    </source>
</evidence>
<organism evidence="9 10">
    <name type="scientific">Immersiella caudata</name>
    <dbReference type="NCBI Taxonomy" id="314043"/>
    <lineage>
        <taxon>Eukaryota</taxon>
        <taxon>Fungi</taxon>
        <taxon>Dikarya</taxon>
        <taxon>Ascomycota</taxon>
        <taxon>Pezizomycotina</taxon>
        <taxon>Sordariomycetes</taxon>
        <taxon>Sordariomycetidae</taxon>
        <taxon>Sordariales</taxon>
        <taxon>Lasiosphaeriaceae</taxon>
        <taxon>Immersiella</taxon>
    </lineage>
</organism>
<dbReference type="InterPro" id="IPR045667">
    <property type="entry name" value="ORC3_N"/>
</dbReference>
<dbReference type="GO" id="GO:0005664">
    <property type="term" value="C:nuclear origin of replication recognition complex"/>
    <property type="evidence" value="ECO:0007669"/>
    <property type="project" value="InterPro"/>
</dbReference>
<keyword evidence="5" id="KW-0539">Nucleus</keyword>
<evidence type="ECO:0000256" key="5">
    <source>
        <dbReference type="ARBA" id="ARBA00023242"/>
    </source>
</evidence>
<comment type="subcellular location">
    <subcellularLocation>
        <location evidence="1">Nucleus</location>
    </subcellularLocation>
</comment>
<keyword evidence="10" id="KW-1185">Reference proteome</keyword>
<dbReference type="GO" id="GO:0006270">
    <property type="term" value="P:DNA replication initiation"/>
    <property type="evidence" value="ECO:0007669"/>
    <property type="project" value="TreeGrafter"/>
</dbReference>
<dbReference type="PANTHER" id="PTHR12748">
    <property type="entry name" value="ORIGIN RECOGNITION COMPLEX SUBUNIT 3"/>
    <property type="match status" value="1"/>
</dbReference>
<dbReference type="GO" id="GO:0005656">
    <property type="term" value="C:nuclear pre-replicative complex"/>
    <property type="evidence" value="ECO:0007669"/>
    <property type="project" value="TreeGrafter"/>
</dbReference>
<keyword evidence="4" id="KW-0238">DNA-binding</keyword>
<comment type="similarity">
    <text evidence="2">Belongs to the ORC3 family.</text>
</comment>
<evidence type="ECO:0000256" key="1">
    <source>
        <dbReference type="ARBA" id="ARBA00004123"/>
    </source>
</evidence>